<sequence>MESVPKHLGADAVRDDDVLIRYTCRENYHRRPGLSGVRSAARSASVGPALPARLFGLQRENRELRRANNILRSASAFFAAEHDRTSIK</sequence>
<dbReference type="Proteomes" id="UP000298154">
    <property type="component" value="Unassembled WGS sequence"/>
</dbReference>
<dbReference type="EMBL" id="SOHK01000002">
    <property type="protein sequence ID" value="TFD69723.1"/>
    <property type="molecule type" value="Genomic_DNA"/>
</dbReference>
<keyword evidence="2" id="KW-1185">Reference proteome</keyword>
<evidence type="ECO:0000313" key="2">
    <source>
        <dbReference type="Proteomes" id="UP000298154"/>
    </source>
</evidence>
<gene>
    <name evidence="1" type="ORF">E3T47_00555</name>
</gene>
<evidence type="ECO:0000313" key="1">
    <source>
        <dbReference type="EMBL" id="TFD69723.1"/>
    </source>
</evidence>
<dbReference type="OrthoDB" id="4426778at2"/>
<organism evidence="1 2">
    <name type="scientific">Cryobacterium ruanii</name>
    <dbReference type="NCBI Taxonomy" id="1259197"/>
    <lineage>
        <taxon>Bacteria</taxon>
        <taxon>Bacillati</taxon>
        <taxon>Actinomycetota</taxon>
        <taxon>Actinomycetes</taxon>
        <taxon>Micrococcales</taxon>
        <taxon>Microbacteriaceae</taxon>
        <taxon>Cryobacterium</taxon>
    </lineage>
</organism>
<reference evidence="1 2" key="1">
    <citation type="submission" date="2019-03" db="EMBL/GenBank/DDBJ databases">
        <title>Genomics of glacier-inhabiting Cryobacterium strains.</title>
        <authorList>
            <person name="Liu Q."/>
            <person name="Xin Y.-H."/>
        </authorList>
    </citation>
    <scope>NUCLEOTIDE SEQUENCE [LARGE SCALE GENOMIC DNA]</scope>
    <source>
        <strain evidence="1 2">Sr36</strain>
    </source>
</reference>
<name>A0A4R9AV30_9MICO</name>
<dbReference type="AlphaFoldDB" id="A0A4R9AV30"/>
<comment type="caution">
    <text evidence="1">The sequence shown here is derived from an EMBL/GenBank/DDBJ whole genome shotgun (WGS) entry which is preliminary data.</text>
</comment>
<proteinExistence type="predicted"/>
<protein>
    <recommendedName>
        <fullName evidence="3">Transposase</fullName>
    </recommendedName>
</protein>
<accession>A0A4R9AV30</accession>
<evidence type="ECO:0008006" key="3">
    <source>
        <dbReference type="Google" id="ProtNLM"/>
    </source>
</evidence>